<evidence type="ECO:0000313" key="1">
    <source>
        <dbReference type="EMBL" id="ETN99265.1"/>
    </source>
</evidence>
<reference evidence="1 2" key="1">
    <citation type="journal article" date="2013" name="Curr. Biol.">
        <title>The Genome of the Foraminiferan Reticulomyxa filosa.</title>
        <authorList>
            <person name="Glockner G."/>
            <person name="Hulsmann N."/>
            <person name="Schleicher M."/>
            <person name="Noegel A.A."/>
            <person name="Eichinger L."/>
            <person name="Gallinger C."/>
            <person name="Pawlowski J."/>
            <person name="Sierra R."/>
            <person name="Euteneuer U."/>
            <person name="Pillet L."/>
            <person name="Moustafa A."/>
            <person name="Platzer M."/>
            <person name="Groth M."/>
            <person name="Szafranski K."/>
            <person name="Schliwa M."/>
        </authorList>
    </citation>
    <scope>NUCLEOTIDE SEQUENCE [LARGE SCALE GENOMIC DNA]</scope>
</reference>
<sequence length="98" mass="11661">MIKQDIQTFLAKTIAKHAFHENTKKYDGLVIIICGHRDLQLTKYVQYLNKIFIADVCRGTNINKDMPLYGHNDNEFFIKLFSLQKYILTFFFLLYICF</sequence>
<evidence type="ECO:0000313" key="2">
    <source>
        <dbReference type="Proteomes" id="UP000023152"/>
    </source>
</evidence>
<dbReference type="EMBL" id="ASPP01044458">
    <property type="protein sequence ID" value="ETN99265.1"/>
    <property type="molecule type" value="Genomic_DNA"/>
</dbReference>
<keyword evidence="2" id="KW-1185">Reference proteome</keyword>
<dbReference type="AlphaFoldDB" id="X6LD06"/>
<dbReference type="Proteomes" id="UP000023152">
    <property type="component" value="Unassembled WGS sequence"/>
</dbReference>
<comment type="caution">
    <text evidence="1">The sequence shown here is derived from an EMBL/GenBank/DDBJ whole genome shotgun (WGS) entry which is preliminary data.</text>
</comment>
<accession>X6LD06</accession>
<protein>
    <submittedName>
        <fullName evidence="1">Uncharacterized protein</fullName>
    </submittedName>
</protein>
<organism evidence="1 2">
    <name type="scientific">Reticulomyxa filosa</name>
    <dbReference type="NCBI Taxonomy" id="46433"/>
    <lineage>
        <taxon>Eukaryota</taxon>
        <taxon>Sar</taxon>
        <taxon>Rhizaria</taxon>
        <taxon>Retaria</taxon>
        <taxon>Foraminifera</taxon>
        <taxon>Monothalamids</taxon>
        <taxon>Reticulomyxidae</taxon>
        <taxon>Reticulomyxa</taxon>
    </lineage>
</organism>
<proteinExistence type="predicted"/>
<name>X6LD06_RETFI</name>
<gene>
    <name evidence="1" type="ORF">RFI_38216</name>
</gene>